<reference evidence="2" key="1">
    <citation type="submission" date="2017-04" db="EMBL/GenBank/DDBJ databases">
        <authorList>
            <person name="Varghese N."/>
            <person name="Submissions S."/>
        </authorList>
    </citation>
    <scope>NUCLEOTIDE SEQUENCE [LARGE SCALE GENOMIC DNA]</scope>
    <source>
        <strain evidence="2">DSM 12126</strain>
    </source>
</reference>
<dbReference type="RefSeq" id="WP_084240001.1">
    <property type="nucleotide sequence ID" value="NZ_FWXT01000002.1"/>
</dbReference>
<dbReference type="EMBL" id="FWXT01000002">
    <property type="protein sequence ID" value="SMC88559.1"/>
    <property type="molecule type" value="Genomic_DNA"/>
</dbReference>
<accession>A0A1W2CTK2</accession>
<evidence type="ECO:0000313" key="2">
    <source>
        <dbReference type="Proteomes" id="UP000192756"/>
    </source>
</evidence>
<sequence>MIQEKHCLQCGHAMQGRADKKFCDDQCRSIYNRDQKMAGTAYVKNVNAVLAKNRHILLEMNPAGKAKVLYKDMKALGFDFSYFTSILKTGDRSYYYFCYEMGYLVINRETVLLVKRENHQRMEALR</sequence>
<dbReference type="OrthoDB" id="5187906at2"/>
<protein>
    <submittedName>
        <fullName evidence="1">Uncharacterized protein containing a Zn-ribbon</fullName>
    </submittedName>
</protein>
<name>A0A1W2CTK2_9SPHI</name>
<proteinExistence type="predicted"/>
<dbReference type="STRING" id="151894.SAMN04488524_3205"/>
<gene>
    <name evidence="1" type="ORF">SAMN04488524_3205</name>
</gene>
<dbReference type="Pfam" id="PF09889">
    <property type="entry name" value="DUF2116"/>
    <property type="match status" value="1"/>
</dbReference>
<evidence type="ECO:0000313" key="1">
    <source>
        <dbReference type="EMBL" id="SMC88559.1"/>
    </source>
</evidence>
<dbReference type="AlphaFoldDB" id="A0A1W2CTK2"/>
<organism evidence="1 2">
    <name type="scientific">Pedobacter africanus</name>
    <dbReference type="NCBI Taxonomy" id="151894"/>
    <lineage>
        <taxon>Bacteria</taxon>
        <taxon>Pseudomonadati</taxon>
        <taxon>Bacteroidota</taxon>
        <taxon>Sphingobacteriia</taxon>
        <taxon>Sphingobacteriales</taxon>
        <taxon>Sphingobacteriaceae</taxon>
        <taxon>Pedobacter</taxon>
    </lineage>
</organism>
<keyword evidence="2" id="KW-1185">Reference proteome</keyword>
<dbReference type="InterPro" id="IPR019216">
    <property type="entry name" value="DUF2116_treble_clef"/>
</dbReference>
<dbReference type="Proteomes" id="UP000192756">
    <property type="component" value="Unassembled WGS sequence"/>
</dbReference>